<keyword evidence="1" id="KW-0732">Signal</keyword>
<evidence type="ECO:0000256" key="1">
    <source>
        <dbReference type="SAM" id="SignalP"/>
    </source>
</evidence>
<protein>
    <recommendedName>
        <fullName evidence="4">Sulfotransferase domain-containing protein</fullName>
    </recommendedName>
</protein>
<dbReference type="OrthoDB" id="431216at2759"/>
<keyword evidence="3" id="KW-1185">Reference proteome</keyword>
<evidence type="ECO:0000313" key="3">
    <source>
        <dbReference type="Proteomes" id="UP000007799"/>
    </source>
</evidence>
<feature type="signal peptide" evidence="1">
    <location>
        <begin position="1"/>
        <end position="27"/>
    </location>
</feature>
<dbReference type="KEGG" id="sre:PTSG_05850"/>
<dbReference type="GeneID" id="16073314"/>
<dbReference type="Proteomes" id="UP000007799">
    <property type="component" value="Unassembled WGS sequence"/>
</dbReference>
<dbReference type="SUPFAM" id="SSF52540">
    <property type="entry name" value="P-loop containing nucleoside triphosphate hydrolases"/>
    <property type="match status" value="1"/>
</dbReference>
<accession>F2UCZ1</accession>
<evidence type="ECO:0008006" key="4">
    <source>
        <dbReference type="Google" id="ProtNLM"/>
    </source>
</evidence>
<proteinExistence type="predicted"/>
<feature type="chain" id="PRO_5003287542" description="Sulfotransferase domain-containing protein" evidence="1">
    <location>
        <begin position="28"/>
        <end position="298"/>
    </location>
</feature>
<name>F2UCZ1_SALR5</name>
<gene>
    <name evidence="2" type="ORF">PTSG_05850</name>
</gene>
<organism evidence="3">
    <name type="scientific">Salpingoeca rosetta (strain ATCC 50818 / BSB-021)</name>
    <dbReference type="NCBI Taxonomy" id="946362"/>
    <lineage>
        <taxon>Eukaryota</taxon>
        <taxon>Choanoflagellata</taxon>
        <taxon>Craspedida</taxon>
        <taxon>Salpingoecidae</taxon>
        <taxon>Salpingoeca</taxon>
    </lineage>
</organism>
<dbReference type="Gene3D" id="3.40.50.300">
    <property type="entry name" value="P-loop containing nucleotide triphosphate hydrolases"/>
    <property type="match status" value="1"/>
</dbReference>
<dbReference type="AlphaFoldDB" id="F2UCZ1"/>
<evidence type="ECO:0000313" key="2">
    <source>
        <dbReference type="EMBL" id="EGD74486.1"/>
    </source>
</evidence>
<dbReference type="InterPro" id="IPR027417">
    <property type="entry name" value="P-loop_NTPase"/>
</dbReference>
<dbReference type="RefSeq" id="XP_004992743.1">
    <property type="nucleotide sequence ID" value="XM_004992686.1"/>
</dbReference>
<dbReference type="InParanoid" id="F2UCZ1"/>
<sequence length="298" mass="33788">MMMMVIAALVTLTAAAVACLTPHQCAADSFPAGQQCPSNHSLKLVYSHYHGNAHCVCPLGEVCVGSACSVGQAQNGHSFQHNRHGFQSTCEDCHCLHQEQAPDFSTLRDRHILWILGTHHKTGSFLTQNMWGTLRRLVSPPLKIFSSQFRPITEEQWRQLGDDVDVVVTFHAQHINQTLLRWIERPYRFVHIVRDPVAAIVSAYLYETQRPTAHDNFHKVAVHAPNMSAGLRDMADAMQPELLAMEEQFAATERDHFGLNVKLEDFTTNFNDTIHRIFRSGKRWVDIREGEGMHGRTW</sequence>
<dbReference type="EMBL" id="GL832969">
    <property type="protein sequence ID" value="EGD74486.1"/>
    <property type="molecule type" value="Genomic_DNA"/>
</dbReference>
<reference evidence="2" key="1">
    <citation type="submission" date="2009-08" db="EMBL/GenBank/DDBJ databases">
        <title>Annotation of Salpingoeca rosetta.</title>
        <authorList>
            <consortium name="The Broad Institute Genome Sequencing Platform"/>
            <person name="Russ C."/>
            <person name="Cuomo C."/>
            <person name="Burger G."/>
            <person name="Gray M.W."/>
            <person name="Holland P.W.H."/>
            <person name="King N."/>
            <person name="Lang F.B.F."/>
            <person name="Roger A.J."/>
            <person name="Ruiz-Trillo I."/>
            <person name="Young S.K."/>
            <person name="Zeng Q."/>
            <person name="Gargeya S."/>
            <person name="Alvarado L."/>
            <person name="Berlin A."/>
            <person name="Chapman S.B."/>
            <person name="Chen Z."/>
            <person name="Freedman E."/>
            <person name="Gellesch M."/>
            <person name="Goldberg J."/>
            <person name="Griggs A."/>
            <person name="Gujja S."/>
            <person name="Heilman E."/>
            <person name="Heiman D."/>
            <person name="Howarth C."/>
            <person name="Mehta T."/>
            <person name="Neiman D."/>
            <person name="Pearson M."/>
            <person name="Roberts A."/>
            <person name="Saif S."/>
            <person name="Shea T."/>
            <person name="Shenoy N."/>
            <person name="Sisk P."/>
            <person name="Stolte C."/>
            <person name="Sykes S."/>
            <person name="White J."/>
            <person name="Yandava C."/>
            <person name="Haas B."/>
            <person name="Nusbaum C."/>
            <person name="Birren B."/>
        </authorList>
    </citation>
    <scope>NUCLEOTIDE SEQUENCE [LARGE SCALE GENOMIC DNA]</scope>
    <source>
        <strain evidence="2">ATCC 50818</strain>
    </source>
</reference>